<evidence type="ECO:0000259" key="6">
    <source>
        <dbReference type="PROSITE" id="PS51183"/>
    </source>
</evidence>
<dbReference type="GO" id="GO:0005634">
    <property type="term" value="C:nucleus"/>
    <property type="evidence" value="ECO:0007669"/>
    <property type="project" value="UniProtKB-SubCell"/>
</dbReference>
<dbReference type="PANTHER" id="PTHR10694:SF7">
    <property type="entry name" value="[HISTONE H3]-TRIMETHYL-L-LYSINE(9) DEMETHYLASE"/>
    <property type="match status" value="1"/>
</dbReference>
<feature type="domain" description="JmjC" evidence="7">
    <location>
        <begin position="163"/>
        <end position="329"/>
    </location>
</feature>
<feature type="compositionally biased region" description="Basic and acidic residues" evidence="4">
    <location>
        <begin position="557"/>
        <end position="587"/>
    </location>
</feature>
<dbReference type="PROSITE" id="PS50982">
    <property type="entry name" value="MBD"/>
    <property type="match status" value="1"/>
</dbReference>
<dbReference type="GO" id="GO:0000785">
    <property type="term" value="C:chromatin"/>
    <property type="evidence" value="ECO:0007669"/>
    <property type="project" value="TreeGrafter"/>
</dbReference>
<feature type="compositionally biased region" description="Low complexity" evidence="4">
    <location>
        <begin position="367"/>
        <end position="376"/>
    </location>
</feature>
<feature type="region of interest" description="Disordered" evidence="4">
    <location>
        <begin position="523"/>
        <end position="631"/>
    </location>
</feature>
<keyword evidence="3" id="KW-0804">Transcription</keyword>
<accession>A0A7S0CMY2</accession>
<dbReference type="InterPro" id="IPR001739">
    <property type="entry name" value="Methyl_CpG_DNA-bd"/>
</dbReference>
<dbReference type="PROSITE" id="PS51183">
    <property type="entry name" value="JMJN"/>
    <property type="match status" value="1"/>
</dbReference>
<dbReference type="PANTHER" id="PTHR10694">
    <property type="entry name" value="LYSINE-SPECIFIC DEMETHYLASE"/>
    <property type="match status" value="1"/>
</dbReference>
<feature type="domain" description="JmjN" evidence="6">
    <location>
        <begin position="9"/>
        <end position="52"/>
    </location>
</feature>
<gene>
    <name evidence="8" type="ORF">MSP1401_LOCUS45</name>
</gene>
<dbReference type="EMBL" id="HBEN01000050">
    <property type="protein sequence ID" value="CAD8428733.1"/>
    <property type="molecule type" value="Transcribed_RNA"/>
</dbReference>
<dbReference type="SUPFAM" id="SSF54171">
    <property type="entry name" value="DNA-binding domain"/>
    <property type="match status" value="1"/>
</dbReference>
<organism evidence="8">
    <name type="scientific">Micromonas pusilla</name>
    <name type="common">Picoplanktonic green alga</name>
    <name type="synonym">Chromulina pusilla</name>
    <dbReference type="NCBI Taxonomy" id="38833"/>
    <lineage>
        <taxon>Eukaryota</taxon>
        <taxon>Viridiplantae</taxon>
        <taxon>Chlorophyta</taxon>
        <taxon>Mamiellophyceae</taxon>
        <taxon>Mamiellales</taxon>
        <taxon>Mamiellaceae</taxon>
        <taxon>Micromonas</taxon>
    </lineage>
</organism>
<dbReference type="Pfam" id="PF02373">
    <property type="entry name" value="JmjC"/>
    <property type="match status" value="1"/>
</dbReference>
<dbReference type="GO" id="GO:0010468">
    <property type="term" value="P:regulation of gene expression"/>
    <property type="evidence" value="ECO:0007669"/>
    <property type="project" value="TreeGrafter"/>
</dbReference>
<dbReference type="Gene3D" id="3.30.890.10">
    <property type="entry name" value="Methyl-cpg-binding Protein 2, Chain A"/>
    <property type="match status" value="1"/>
</dbReference>
<dbReference type="AlphaFoldDB" id="A0A7S0CMY2"/>
<dbReference type="SUPFAM" id="SSF51197">
    <property type="entry name" value="Clavaminate synthase-like"/>
    <property type="match status" value="1"/>
</dbReference>
<dbReference type="SMART" id="SM00391">
    <property type="entry name" value="MBD"/>
    <property type="match status" value="1"/>
</dbReference>
<sequence>MSGPRRVEPPVFYPTLEEMRTMSLEKYVESIEEQLEEYGIGRIVPPKGWTPRRRGYDDVDFTVEKAITQHATGRKGLFRTLLVEKKPLSIKNDFKPMAELPENQPSKAAMEDPTHAALEREFWKKVAYDPPTYCADVAGTLFDQPEEMEANDGDTQSSDDDATRVTEGWDVSRLDSLLSRTLREKNITLKGVNSSYLYFGMWRALFAWHTEDCDLYSVNYLHYGAPKFWYAVAPEDRERFEILAQGMVPEMWRACPEFLRHKELLISPTLLEQNGIPFTRMMQKPGEFVVTYPGSYHSGFNCGYNCAESCNFATEAWVEIGEDAGVCECVPDAVSLDMRIFGDLCTRCHDTDSESEESDTDSESESATESGAVASEMKLGKSRATAADAARRARLGPAGARATRKRAASVSSDDDEKDKEKEGERKKRAKLASASKPARLTEKKQPAVAKRLGDGRKDVLVPEGWTRSVVMRGARGAPPPAGPGRPRSAAGDRDTYYTSPDGVVVKSKYEVVKYLGSTLTNLTPRDFYFESRPEDAPPARLHVASPATPSPTASADGARRGGERKRADQKAFDQKASSEKASSEKSRRGSGGRDALGLLRSGNAGNNARTEVRPREIKKPPKRDPKPGGSLKLLSNAERAAGLAVGAETFSSWKAGGVLERAVADVMRRAGSMGKFRLSGIRGSSLVMQVEQALGVGSGALRGHGRQIQSLAQANARATPARRRA</sequence>
<evidence type="ECO:0000256" key="2">
    <source>
        <dbReference type="ARBA" id="ARBA00023015"/>
    </source>
</evidence>
<evidence type="ECO:0000259" key="7">
    <source>
        <dbReference type="PROSITE" id="PS51184"/>
    </source>
</evidence>
<evidence type="ECO:0000256" key="1">
    <source>
        <dbReference type="ARBA" id="ARBA00004123"/>
    </source>
</evidence>
<dbReference type="PROSITE" id="PS51184">
    <property type="entry name" value="JMJC"/>
    <property type="match status" value="1"/>
</dbReference>
<dbReference type="GO" id="GO:0032454">
    <property type="term" value="F:histone H3K9 demethylase activity"/>
    <property type="evidence" value="ECO:0007669"/>
    <property type="project" value="TreeGrafter"/>
</dbReference>
<dbReference type="GO" id="GO:0051864">
    <property type="term" value="F:histone H3K36 demethylase activity"/>
    <property type="evidence" value="ECO:0007669"/>
    <property type="project" value="TreeGrafter"/>
</dbReference>
<proteinExistence type="predicted"/>
<keyword evidence="2" id="KW-0805">Transcription regulation</keyword>
<dbReference type="GO" id="GO:0003677">
    <property type="term" value="F:DNA binding"/>
    <property type="evidence" value="ECO:0007669"/>
    <property type="project" value="InterPro"/>
</dbReference>
<dbReference type="InterPro" id="IPR016177">
    <property type="entry name" value="DNA-bd_dom_sf"/>
</dbReference>
<comment type="subcellular location">
    <subcellularLocation>
        <location evidence="1">Nucleus</location>
    </subcellularLocation>
</comment>
<evidence type="ECO:0000256" key="4">
    <source>
        <dbReference type="SAM" id="MobiDB-lite"/>
    </source>
</evidence>
<dbReference type="Gene3D" id="2.60.120.650">
    <property type="entry name" value="Cupin"/>
    <property type="match status" value="1"/>
</dbReference>
<evidence type="ECO:0000259" key="5">
    <source>
        <dbReference type="PROSITE" id="PS50982"/>
    </source>
</evidence>
<evidence type="ECO:0000313" key="8">
    <source>
        <dbReference type="EMBL" id="CAD8428733.1"/>
    </source>
</evidence>
<feature type="compositionally biased region" description="Basic and acidic residues" evidence="4">
    <location>
        <begin position="439"/>
        <end position="460"/>
    </location>
</feature>
<dbReference type="SMART" id="SM00545">
    <property type="entry name" value="JmjN"/>
    <property type="match status" value="1"/>
</dbReference>
<dbReference type="SMART" id="SM00558">
    <property type="entry name" value="JmjC"/>
    <property type="match status" value="1"/>
</dbReference>
<name>A0A7S0CMY2_MICPS</name>
<evidence type="ECO:0008006" key="9">
    <source>
        <dbReference type="Google" id="ProtNLM"/>
    </source>
</evidence>
<feature type="compositionally biased region" description="Low complexity" evidence="4">
    <location>
        <begin position="544"/>
        <end position="555"/>
    </location>
</feature>
<feature type="compositionally biased region" description="Acidic residues" evidence="4">
    <location>
        <begin position="353"/>
        <end position="366"/>
    </location>
</feature>
<dbReference type="Pfam" id="PF02375">
    <property type="entry name" value="JmjN"/>
    <property type="match status" value="1"/>
</dbReference>
<evidence type="ECO:0000256" key="3">
    <source>
        <dbReference type="ARBA" id="ARBA00023163"/>
    </source>
</evidence>
<feature type="domain" description="MBD" evidence="5">
    <location>
        <begin position="451"/>
        <end position="536"/>
    </location>
</feature>
<feature type="compositionally biased region" description="Basic and acidic residues" evidence="4">
    <location>
        <begin position="610"/>
        <end position="626"/>
    </location>
</feature>
<dbReference type="Pfam" id="PF01429">
    <property type="entry name" value="MBD"/>
    <property type="match status" value="1"/>
</dbReference>
<feature type="compositionally biased region" description="Basic and acidic residues" evidence="4">
    <location>
        <begin position="527"/>
        <end position="537"/>
    </location>
</feature>
<protein>
    <recommendedName>
        <fullName evidence="9">JmjN/JmjC protein</fullName>
    </recommendedName>
</protein>
<feature type="region of interest" description="Disordered" evidence="4">
    <location>
        <begin position="351"/>
        <end position="500"/>
    </location>
</feature>
<dbReference type="InterPro" id="IPR003349">
    <property type="entry name" value="JmjN"/>
</dbReference>
<dbReference type="InterPro" id="IPR003347">
    <property type="entry name" value="JmjC_dom"/>
</dbReference>
<reference evidence="8" key="1">
    <citation type="submission" date="2021-01" db="EMBL/GenBank/DDBJ databases">
        <authorList>
            <person name="Corre E."/>
            <person name="Pelletier E."/>
            <person name="Niang G."/>
            <person name="Scheremetjew M."/>
            <person name="Finn R."/>
            <person name="Kale V."/>
            <person name="Holt S."/>
            <person name="Cochrane G."/>
            <person name="Meng A."/>
            <person name="Brown T."/>
            <person name="Cohen L."/>
        </authorList>
    </citation>
    <scope>NUCLEOTIDE SEQUENCE</scope>
    <source>
        <strain evidence="8">CCAC1681</strain>
    </source>
</reference>